<dbReference type="EMBL" id="JACGWJ010000103">
    <property type="protein sequence ID" value="KAL0294978.1"/>
    <property type="molecule type" value="Genomic_DNA"/>
</dbReference>
<proteinExistence type="predicted"/>
<evidence type="ECO:0000313" key="1">
    <source>
        <dbReference type="EMBL" id="KAL0283377.1"/>
    </source>
</evidence>
<sequence length="50" mass="5323">MDEGTPGMIPSLNVNTSVPTLSALQLVKGVKKDEETFVAHHLLNPPLLGL</sequence>
<dbReference type="EMBL" id="JACGWJ010001289">
    <property type="protein sequence ID" value="KAL0283377.1"/>
    <property type="molecule type" value="Genomic_DNA"/>
</dbReference>
<gene>
    <name evidence="3" type="ORF">Sradi_6857200</name>
    <name evidence="2" type="ORF">Sradi_6902800</name>
    <name evidence="1" type="ORF">Sradi_7231300</name>
</gene>
<evidence type="ECO:0000313" key="2">
    <source>
        <dbReference type="EMBL" id="KAL0294093.1"/>
    </source>
</evidence>
<dbReference type="EMBL" id="JACGWJ010000225">
    <property type="protein sequence ID" value="KAL0294093.1"/>
    <property type="molecule type" value="Genomic_DNA"/>
</dbReference>
<comment type="caution">
    <text evidence="3">The sequence shown here is derived from an EMBL/GenBank/DDBJ whole genome shotgun (WGS) entry which is preliminary data.</text>
</comment>
<dbReference type="AlphaFoldDB" id="A0AAW2JLW0"/>
<reference evidence="3" key="1">
    <citation type="submission" date="2020-06" db="EMBL/GenBank/DDBJ databases">
        <authorList>
            <person name="Li T."/>
            <person name="Hu X."/>
            <person name="Zhang T."/>
            <person name="Song X."/>
            <person name="Zhang H."/>
            <person name="Dai N."/>
            <person name="Sheng W."/>
            <person name="Hou X."/>
            <person name="Wei L."/>
        </authorList>
    </citation>
    <scope>NUCLEOTIDE SEQUENCE</scope>
    <source>
        <strain evidence="3">G02</strain>
        <tissue evidence="3">Leaf</tissue>
    </source>
</reference>
<organism evidence="3">
    <name type="scientific">Sesamum radiatum</name>
    <name type="common">Black benniseed</name>
    <dbReference type="NCBI Taxonomy" id="300843"/>
    <lineage>
        <taxon>Eukaryota</taxon>
        <taxon>Viridiplantae</taxon>
        <taxon>Streptophyta</taxon>
        <taxon>Embryophyta</taxon>
        <taxon>Tracheophyta</taxon>
        <taxon>Spermatophyta</taxon>
        <taxon>Magnoliopsida</taxon>
        <taxon>eudicotyledons</taxon>
        <taxon>Gunneridae</taxon>
        <taxon>Pentapetalae</taxon>
        <taxon>asterids</taxon>
        <taxon>lamiids</taxon>
        <taxon>Lamiales</taxon>
        <taxon>Pedaliaceae</taxon>
        <taxon>Sesamum</taxon>
    </lineage>
</organism>
<reference evidence="3" key="2">
    <citation type="journal article" date="2024" name="Plant">
        <title>Genomic evolution and insights into agronomic trait innovations of Sesamum species.</title>
        <authorList>
            <person name="Miao H."/>
            <person name="Wang L."/>
            <person name="Qu L."/>
            <person name="Liu H."/>
            <person name="Sun Y."/>
            <person name="Le M."/>
            <person name="Wang Q."/>
            <person name="Wei S."/>
            <person name="Zheng Y."/>
            <person name="Lin W."/>
            <person name="Duan Y."/>
            <person name="Cao H."/>
            <person name="Xiong S."/>
            <person name="Wang X."/>
            <person name="Wei L."/>
            <person name="Li C."/>
            <person name="Ma Q."/>
            <person name="Ju M."/>
            <person name="Zhao R."/>
            <person name="Li G."/>
            <person name="Mu C."/>
            <person name="Tian Q."/>
            <person name="Mei H."/>
            <person name="Zhang T."/>
            <person name="Gao T."/>
            <person name="Zhang H."/>
        </authorList>
    </citation>
    <scope>NUCLEOTIDE SEQUENCE</scope>
    <source>
        <strain evidence="3">G02</strain>
    </source>
</reference>
<evidence type="ECO:0000313" key="3">
    <source>
        <dbReference type="EMBL" id="KAL0294978.1"/>
    </source>
</evidence>
<protein>
    <submittedName>
        <fullName evidence="3">Uncharacterized protein</fullName>
    </submittedName>
</protein>
<name>A0AAW2JLW0_SESRA</name>
<accession>A0AAW2JLW0</accession>